<dbReference type="Proteomes" id="UP000541352">
    <property type="component" value="Unassembled WGS sequence"/>
</dbReference>
<evidence type="ECO:0000259" key="1">
    <source>
        <dbReference type="Pfam" id="PF18962"/>
    </source>
</evidence>
<feature type="domain" description="Secretion system C-terminal sorting" evidence="1">
    <location>
        <begin position="1340"/>
        <end position="1412"/>
    </location>
</feature>
<name>A0A7W5ZHI6_9BACT</name>
<comment type="caution">
    <text evidence="2">The sequence shown here is derived from an EMBL/GenBank/DDBJ whole genome shotgun (WGS) entry which is preliminary data.</text>
</comment>
<dbReference type="InterPro" id="IPR026444">
    <property type="entry name" value="Secre_tail"/>
</dbReference>
<organism evidence="2 3">
    <name type="scientific">Runella defluvii</name>
    <dbReference type="NCBI Taxonomy" id="370973"/>
    <lineage>
        <taxon>Bacteria</taxon>
        <taxon>Pseudomonadati</taxon>
        <taxon>Bacteroidota</taxon>
        <taxon>Cytophagia</taxon>
        <taxon>Cytophagales</taxon>
        <taxon>Spirosomataceae</taxon>
        <taxon>Runella</taxon>
    </lineage>
</organism>
<proteinExistence type="predicted"/>
<dbReference type="NCBIfam" id="TIGR04183">
    <property type="entry name" value="Por_Secre_tail"/>
    <property type="match status" value="1"/>
</dbReference>
<sequence>MDNFSTFRDVCRVALLTMTPQKEMLICLLFCLLSGIAFGQKTWNGSVSTDWGTPANWSGGTIPSLSSNVVIPAAPSNQPKVNGTAIAGTVEVQSGATLTIASTGTLTTSNFKLIGIISASIHNLGTIDNAGIITISPSLGVGRGFRNVGTFNNKPTTGELKIDNSTVSGFTTESGSTVNNEGKIAIGSTGNIGLTGILIGGSNTFNNKSTGTITIDRAVTNSISNGSTLTNEGTIKIGSINIGGLVSVLNTATFTNKGVLEIDRATTNSISNTTNTFTNEGTIKLGANNGSGITALSNTATFNNKPTASILIDRASLTSISNLPGGTFTNEGSITIGGTNSGSPTGIVNSSTFNNTAGEIKVDKTTLVGLSNLLGTFTNAAKITIGSADDVGATGLANTATFNNNTGGVISIDRATGNALNNLAGTFTNKAKVVIEALASVAGTGVNNASGATFDNNGCGALLKLVSNSVIANAGTFSNSGQIIENASGNSAISSNAGIVQNFNGGTFTIGSGTPVFATAATNLTTCVPTNGIVDITGLHASTSYTVTSTSGPTVNVTASSDATGKLSLTGLGAGTYALTLSGSCVPENISFSATLTAPANPSLFTVAGSGSFCPNGLGLEITLSGSATGVNYKLMEGVNLISTVAGTGNPLSFGNILQAGTYTVEAVNATTNCSSTMTGSAVLVAYSIPTATISGATTLCKDATAPVITFTGANGSGNYTFKYTINGGLTQEVTTSGGNTATVTVPTTTAGVYTYTLVSVSDANCGQNQTGDAVVTINGKPTINLLLNTQTFIEGSTTVLCDADANPVNNLLFSVANSCVTGTLMWRTQVGNGAWGSWSLTPPATQPSDAVAYRYQASCDVACSSTFSGIINVAVQYRAAVPQNVSMVADGTTIAAGESKNVCDIEGNTLTFNATCGAGEIVLYSVDGGDYSSVVPTQMADGAVHNYRVRCRKSDGTISCIESESAAMSLRLTPALAAPTVSISPMNGCGTPTAMTGVTSCGALQTIWYDATTQQAISSLPAQTPTATTSYFARCLSATGCLSMASNTVTFTYFSTTTAPAVTVSSDIVCAGTEVTVSSNCPAPSVAFWNTGVKESSFKVAFNNVISQSYWVKCIFPNGCETASSTPKEVLWKAFDITIINVGQSQSATKEDNKLAWAGQFLTPDAGPSLDKSLQTNPTVYFTERVNKMAPRFWTINAEVCALGTSGSLTFDMLLTPETGVPRSFNTHENNAPYFMYANRGGWTELYAQNHPAYGFYEENGSGGNKYDEGLPKGLYKLSVRYWDAKGEGSIYPSKRLPVGNVLAYQEYWFRVVSEEGPGKGAARQGVITSDNGTLAEVMPNPVKNVLQVQINDSKGQTFDLQFMDISGRLMQSKKIVAETNQHKETLDVTAQGAGMYFLKVVGATKSQTLKVLKID</sequence>
<protein>
    <recommendedName>
        <fullName evidence="1">Secretion system C-terminal sorting domain-containing protein</fullName>
    </recommendedName>
</protein>
<evidence type="ECO:0000313" key="2">
    <source>
        <dbReference type="EMBL" id="MBB3836948.1"/>
    </source>
</evidence>
<gene>
    <name evidence="2" type="ORF">FHS57_000930</name>
</gene>
<reference evidence="2 3" key="1">
    <citation type="submission" date="2020-08" db="EMBL/GenBank/DDBJ databases">
        <title>Genomic Encyclopedia of Type Strains, Phase IV (KMG-IV): sequencing the most valuable type-strain genomes for metagenomic binning, comparative biology and taxonomic classification.</title>
        <authorList>
            <person name="Goeker M."/>
        </authorList>
    </citation>
    <scope>NUCLEOTIDE SEQUENCE [LARGE SCALE GENOMIC DNA]</scope>
    <source>
        <strain evidence="2 3">DSM 17976</strain>
    </source>
</reference>
<dbReference type="RefSeq" id="WP_183971689.1">
    <property type="nucleotide sequence ID" value="NZ_JACIBY010000001.1"/>
</dbReference>
<dbReference type="EMBL" id="JACIBY010000001">
    <property type="protein sequence ID" value="MBB3836948.1"/>
    <property type="molecule type" value="Genomic_DNA"/>
</dbReference>
<keyword evidence="3" id="KW-1185">Reference proteome</keyword>
<dbReference type="Pfam" id="PF18962">
    <property type="entry name" value="Por_Secre_tail"/>
    <property type="match status" value="1"/>
</dbReference>
<accession>A0A7W5ZHI6</accession>
<evidence type="ECO:0000313" key="3">
    <source>
        <dbReference type="Proteomes" id="UP000541352"/>
    </source>
</evidence>